<name>A0AAX6FSU8_IRIPA</name>
<gene>
    <name evidence="1" type="ORF">M6B38_402110</name>
</gene>
<evidence type="ECO:0000313" key="2">
    <source>
        <dbReference type="Proteomes" id="UP001140949"/>
    </source>
</evidence>
<reference evidence="1" key="1">
    <citation type="journal article" date="2023" name="GigaByte">
        <title>Genome assembly of the bearded iris, Iris pallida Lam.</title>
        <authorList>
            <person name="Bruccoleri R.E."/>
            <person name="Oakeley E.J."/>
            <person name="Faust A.M.E."/>
            <person name="Altorfer M."/>
            <person name="Dessus-Babus S."/>
            <person name="Burckhardt D."/>
            <person name="Oertli M."/>
            <person name="Naumann U."/>
            <person name="Petersen F."/>
            <person name="Wong J."/>
        </authorList>
    </citation>
    <scope>NUCLEOTIDE SEQUENCE</scope>
    <source>
        <strain evidence="1">GSM-AAB239-AS_SAM_17_03QT</strain>
    </source>
</reference>
<evidence type="ECO:0000313" key="1">
    <source>
        <dbReference type="EMBL" id="KAJ6819430.1"/>
    </source>
</evidence>
<dbReference type="Proteomes" id="UP001140949">
    <property type="component" value="Unassembled WGS sequence"/>
</dbReference>
<dbReference type="AlphaFoldDB" id="A0AAX6FSU8"/>
<sequence length="46" mass="5234">MTLVYVERLVWPKSIVHQSIRFNYLICMVNYCSCPDAAGSAITVKL</sequence>
<accession>A0AAX6FSU8</accession>
<reference evidence="1" key="2">
    <citation type="submission" date="2023-04" db="EMBL/GenBank/DDBJ databases">
        <authorList>
            <person name="Bruccoleri R.E."/>
            <person name="Oakeley E.J."/>
            <person name="Faust A.-M."/>
            <person name="Dessus-Babus S."/>
            <person name="Altorfer M."/>
            <person name="Burckhardt D."/>
            <person name="Oertli M."/>
            <person name="Naumann U."/>
            <person name="Petersen F."/>
            <person name="Wong J."/>
        </authorList>
    </citation>
    <scope>NUCLEOTIDE SEQUENCE</scope>
    <source>
        <strain evidence="1">GSM-AAB239-AS_SAM_17_03QT</strain>
        <tissue evidence="1">Leaf</tissue>
    </source>
</reference>
<keyword evidence="2" id="KW-1185">Reference proteome</keyword>
<organism evidence="1 2">
    <name type="scientific">Iris pallida</name>
    <name type="common">Sweet iris</name>
    <dbReference type="NCBI Taxonomy" id="29817"/>
    <lineage>
        <taxon>Eukaryota</taxon>
        <taxon>Viridiplantae</taxon>
        <taxon>Streptophyta</taxon>
        <taxon>Embryophyta</taxon>
        <taxon>Tracheophyta</taxon>
        <taxon>Spermatophyta</taxon>
        <taxon>Magnoliopsida</taxon>
        <taxon>Liliopsida</taxon>
        <taxon>Asparagales</taxon>
        <taxon>Iridaceae</taxon>
        <taxon>Iridoideae</taxon>
        <taxon>Irideae</taxon>
        <taxon>Iris</taxon>
    </lineage>
</organism>
<protein>
    <submittedName>
        <fullName evidence="1">Uncharacterized protein</fullName>
    </submittedName>
</protein>
<comment type="caution">
    <text evidence="1">The sequence shown here is derived from an EMBL/GenBank/DDBJ whole genome shotgun (WGS) entry which is preliminary data.</text>
</comment>
<dbReference type="EMBL" id="JANAVB010026199">
    <property type="protein sequence ID" value="KAJ6819430.1"/>
    <property type="molecule type" value="Genomic_DNA"/>
</dbReference>
<proteinExistence type="predicted"/>